<proteinExistence type="predicted"/>
<protein>
    <submittedName>
        <fullName evidence="2">Uncharacterized protein</fullName>
    </submittedName>
</protein>
<dbReference type="EMBL" id="JABBVZ010000055">
    <property type="protein sequence ID" value="NMP23553.1"/>
    <property type="molecule type" value="Genomic_DNA"/>
</dbReference>
<feature type="compositionally biased region" description="Basic residues" evidence="1">
    <location>
        <begin position="55"/>
        <end position="65"/>
    </location>
</feature>
<dbReference type="AlphaFoldDB" id="A0A7Y0Q2V1"/>
<feature type="compositionally biased region" description="Polar residues" evidence="1">
    <location>
        <begin position="71"/>
        <end position="88"/>
    </location>
</feature>
<feature type="compositionally biased region" description="Basic and acidic residues" evidence="1">
    <location>
        <begin position="96"/>
        <end position="108"/>
    </location>
</feature>
<evidence type="ECO:0000313" key="3">
    <source>
        <dbReference type="Proteomes" id="UP000533476"/>
    </source>
</evidence>
<sequence length="415" mass="43568">MMNVMMPVETPKMESGRPTPKTASDSGFAELVKGRSGKVKSKSGRRDVRTEGKTHRAAKAHKKAVKVASIGNPTPSQAVPLQRVSNSKAKPAAHGAESRIVKATSDPKAKARRSVVPLAVKTAVTKATTRRLSIQRISGKAKSPSEPNQAQMKAKVTPAPSADHHAATAKAKPEARLEPTVSARIQDKLPKATAKDASKTAPKAPAISASRGRSLKVKVHRMPSGGSDSTGIKPLATSASPSFAEASKAHHAAATKVHSVASPVTAQHKATATPPGWKIQATRVVQQDGVKRSSWLIRPPFDGGQPLKMELTQQGSKLKADLTVSASQLALGVINTSPTALPHQAVHLPDGVSTLEFSLLLQGGGQQGTMGNPGQSGHGQSGHEMMLPWQFQTERASTMPSMITGLQTDGVDYRA</sequence>
<organism evidence="2 3">
    <name type="scientific">Sulfobacillus harzensis</name>
    <dbReference type="NCBI Taxonomy" id="2729629"/>
    <lineage>
        <taxon>Bacteria</taxon>
        <taxon>Bacillati</taxon>
        <taxon>Bacillota</taxon>
        <taxon>Clostridia</taxon>
        <taxon>Eubacteriales</taxon>
        <taxon>Clostridiales Family XVII. Incertae Sedis</taxon>
        <taxon>Sulfobacillus</taxon>
    </lineage>
</organism>
<name>A0A7Y0Q2V1_9FIRM</name>
<reference evidence="2 3" key="1">
    <citation type="submission" date="2020-04" db="EMBL/GenBank/DDBJ databases">
        <authorList>
            <person name="Zhang R."/>
            <person name="Schippers A."/>
        </authorList>
    </citation>
    <scope>NUCLEOTIDE SEQUENCE [LARGE SCALE GENOMIC DNA]</scope>
    <source>
        <strain evidence="2 3">DSM 109850</strain>
    </source>
</reference>
<dbReference type="RefSeq" id="WP_169100933.1">
    <property type="nucleotide sequence ID" value="NZ_JABBVZ010000055.1"/>
</dbReference>
<feature type="compositionally biased region" description="Basic and acidic residues" evidence="1">
    <location>
        <begin position="162"/>
        <end position="177"/>
    </location>
</feature>
<feature type="compositionally biased region" description="Basic and acidic residues" evidence="1">
    <location>
        <begin position="185"/>
        <end position="198"/>
    </location>
</feature>
<accession>A0A7Y0Q2V1</accession>
<feature type="region of interest" description="Disordered" evidence="1">
    <location>
        <begin position="131"/>
        <end position="233"/>
    </location>
</feature>
<evidence type="ECO:0000313" key="2">
    <source>
        <dbReference type="EMBL" id="NMP23553.1"/>
    </source>
</evidence>
<dbReference type="Proteomes" id="UP000533476">
    <property type="component" value="Unassembled WGS sequence"/>
</dbReference>
<feature type="compositionally biased region" description="Basic and acidic residues" evidence="1">
    <location>
        <begin position="44"/>
        <end position="54"/>
    </location>
</feature>
<keyword evidence="3" id="KW-1185">Reference proteome</keyword>
<evidence type="ECO:0000256" key="1">
    <source>
        <dbReference type="SAM" id="MobiDB-lite"/>
    </source>
</evidence>
<feature type="region of interest" description="Disordered" evidence="1">
    <location>
        <begin position="1"/>
        <end position="108"/>
    </location>
</feature>
<comment type="caution">
    <text evidence="2">The sequence shown here is derived from an EMBL/GenBank/DDBJ whole genome shotgun (WGS) entry which is preliminary data.</text>
</comment>
<gene>
    <name evidence="2" type="ORF">HIJ39_14495</name>
</gene>